<keyword evidence="3" id="KW-1185">Reference proteome</keyword>
<protein>
    <submittedName>
        <fullName evidence="2">Uncharacterized protein</fullName>
    </submittedName>
</protein>
<sequence>MLSSSELSFPAADWKKSLRSSKRPGSDSEKLDSFEYASQTGRSKNSRRRVKNCFCFSGWLANMCSILRRRAPGHITDFFAMRDPWADSVSGISEGMPESAWGCDVSSVETSAGASRFSPRRTGRNWSIVTCSGRLSVSGLVSELFGNLSYDTLTFLKVTISPPTGFAAFTRFLLSE</sequence>
<evidence type="ECO:0000313" key="2">
    <source>
        <dbReference type="EMBL" id="PVH98838.1"/>
    </source>
</evidence>
<reference evidence="2 3" key="1">
    <citation type="journal article" date="2018" name="Sci. Rep.">
        <title>Comparative genomics provides insights into the lifestyle and reveals functional heterogeneity of dark septate endophytic fungi.</title>
        <authorList>
            <person name="Knapp D.G."/>
            <person name="Nemeth J.B."/>
            <person name="Barry K."/>
            <person name="Hainaut M."/>
            <person name="Henrissat B."/>
            <person name="Johnson J."/>
            <person name="Kuo A."/>
            <person name="Lim J.H.P."/>
            <person name="Lipzen A."/>
            <person name="Nolan M."/>
            <person name="Ohm R.A."/>
            <person name="Tamas L."/>
            <person name="Grigoriev I.V."/>
            <person name="Spatafora J.W."/>
            <person name="Nagy L.G."/>
            <person name="Kovacs G.M."/>
        </authorList>
    </citation>
    <scope>NUCLEOTIDE SEQUENCE [LARGE SCALE GENOMIC DNA]</scope>
    <source>
        <strain evidence="2 3">DSE2036</strain>
    </source>
</reference>
<proteinExistence type="predicted"/>
<organism evidence="2 3">
    <name type="scientific">Periconia macrospinosa</name>
    <dbReference type="NCBI Taxonomy" id="97972"/>
    <lineage>
        <taxon>Eukaryota</taxon>
        <taxon>Fungi</taxon>
        <taxon>Dikarya</taxon>
        <taxon>Ascomycota</taxon>
        <taxon>Pezizomycotina</taxon>
        <taxon>Dothideomycetes</taxon>
        <taxon>Pleosporomycetidae</taxon>
        <taxon>Pleosporales</taxon>
        <taxon>Massarineae</taxon>
        <taxon>Periconiaceae</taxon>
        <taxon>Periconia</taxon>
    </lineage>
</organism>
<feature type="region of interest" description="Disordered" evidence="1">
    <location>
        <begin position="1"/>
        <end position="33"/>
    </location>
</feature>
<evidence type="ECO:0000313" key="3">
    <source>
        <dbReference type="Proteomes" id="UP000244855"/>
    </source>
</evidence>
<dbReference type="AlphaFoldDB" id="A0A2V1DLB0"/>
<dbReference type="EMBL" id="KZ805405">
    <property type="protein sequence ID" value="PVH98838.1"/>
    <property type="molecule type" value="Genomic_DNA"/>
</dbReference>
<gene>
    <name evidence="2" type="ORF">DM02DRAFT_28616</name>
</gene>
<name>A0A2V1DLB0_9PLEO</name>
<evidence type="ECO:0000256" key="1">
    <source>
        <dbReference type="SAM" id="MobiDB-lite"/>
    </source>
</evidence>
<accession>A0A2V1DLB0</accession>
<feature type="compositionally biased region" description="Basic and acidic residues" evidence="1">
    <location>
        <begin position="24"/>
        <end position="33"/>
    </location>
</feature>
<dbReference type="Proteomes" id="UP000244855">
    <property type="component" value="Unassembled WGS sequence"/>
</dbReference>